<keyword evidence="3 5" id="KW-0863">Zinc-finger</keyword>
<dbReference type="Gene3D" id="3.30.160.60">
    <property type="entry name" value="Classic Zinc Finger"/>
    <property type="match status" value="6"/>
</dbReference>
<dbReference type="Pfam" id="PF00096">
    <property type="entry name" value="zf-C2H2"/>
    <property type="match status" value="6"/>
</dbReference>
<dbReference type="GeneID" id="105362661"/>
<feature type="region of interest" description="Disordered" evidence="6">
    <location>
        <begin position="318"/>
        <end position="339"/>
    </location>
</feature>
<evidence type="ECO:0000256" key="2">
    <source>
        <dbReference type="ARBA" id="ARBA00022737"/>
    </source>
</evidence>
<accession>A0AAJ6YI19</accession>
<dbReference type="PANTHER" id="PTHR24409">
    <property type="entry name" value="ZINC FINGER PROTEIN 142"/>
    <property type="match status" value="1"/>
</dbReference>
<feature type="domain" description="C2H2-type" evidence="7">
    <location>
        <begin position="419"/>
        <end position="446"/>
    </location>
</feature>
<dbReference type="PANTHER" id="PTHR24409:SF434">
    <property type="entry name" value="FI01124P-RELATED"/>
    <property type="match status" value="1"/>
</dbReference>
<evidence type="ECO:0000256" key="6">
    <source>
        <dbReference type="SAM" id="MobiDB-lite"/>
    </source>
</evidence>
<feature type="domain" description="C2H2-type" evidence="7">
    <location>
        <begin position="447"/>
        <end position="475"/>
    </location>
</feature>
<gene>
    <name evidence="9" type="primary">LOC105362661</name>
</gene>
<sequence>MEVTTEEEAQAVLLEGMEGTQYITIQRADGESLGKGVPLFTLNGELISEGMVVDMINGVGADYSTSTQYYETEDLLPHVLTEEDRRLAAALVAVQLQQQQKQQQIHSHPNTDDPTLQDVTQLENLPPVNAYSIQTIQEQNPPPVYPLLHTFKRGIQHIKEEFIDVKCEDDVDISAESSEDAVVTPGLKRSLPHKKRIPRKLKQQSKKSVAKKEGIRMNQDALITDLTAKIQGNAFKCELCGNKFNGQLKFFEHLKSHYEPIKEEKKVASQPVNNIMITIPNISETSVQGVVQNTIEEFSEPEDLMEGIRGVVEETGAHIDDDDDDVDENQLPESGNTPSLWTISEVRGPIEHEVEEPSIINEEDLFEKEKAKAPDPVKKKKTKSRKTTDELTCPNCDRSFHHKNSLVYHMRSHSGERPHQCEVCGKSFFAASALKVHKRLHSGDKPYKCEDCGRHFRQWGDLKYHSTSLHSEQRQFQCEYCGKDFARKYSLIVHRRIHTGEKNYRCEYCSKTFRASSYLQNHRRIHTGEKPHPCDVCGKPFRVRSDMKRHMLTHSRTGNRADRLQSKNTAALKTQANASSNSSDDDGINKTSRTINEIVHELKLEVDPNTTVVELVGTTANTDETSESILPHVSVQTLGYATIAATQPSAGTIGETGSDRDPLEAVVARTNDTLNFDMQVFY</sequence>
<dbReference type="GO" id="GO:0005634">
    <property type="term" value="C:nucleus"/>
    <property type="evidence" value="ECO:0007669"/>
    <property type="project" value="TreeGrafter"/>
</dbReference>
<dbReference type="PROSITE" id="PS00028">
    <property type="entry name" value="ZINC_FINGER_C2H2_1"/>
    <property type="match status" value="7"/>
</dbReference>
<feature type="domain" description="C2H2-type" evidence="7">
    <location>
        <begin position="235"/>
        <end position="257"/>
    </location>
</feature>
<dbReference type="InterPro" id="IPR036236">
    <property type="entry name" value="Znf_C2H2_sf"/>
</dbReference>
<dbReference type="FunFam" id="3.30.160.60:FF:001963">
    <property type="entry name" value="Replication initiator 1"/>
    <property type="match status" value="1"/>
</dbReference>
<dbReference type="AlphaFoldDB" id="A0AAJ6YI19"/>
<keyword evidence="2" id="KW-0677">Repeat</keyword>
<dbReference type="FunFam" id="3.30.160.60:FF:000624">
    <property type="entry name" value="zinc finger protein 697"/>
    <property type="match status" value="2"/>
</dbReference>
<dbReference type="KEGG" id="csol:105362661"/>
<dbReference type="Proteomes" id="UP000695007">
    <property type="component" value="Unplaced"/>
</dbReference>
<dbReference type="SUPFAM" id="SSF57667">
    <property type="entry name" value="beta-beta-alpha zinc fingers"/>
    <property type="match status" value="3"/>
</dbReference>
<feature type="domain" description="C2H2-type" evidence="7">
    <location>
        <begin position="476"/>
        <end position="503"/>
    </location>
</feature>
<dbReference type="GO" id="GO:0000981">
    <property type="term" value="F:DNA-binding transcription factor activity, RNA polymerase II-specific"/>
    <property type="evidence" value="ECO:0007669"/>
    <property type="project" value="TreeGrafter"/>
</dbReference>
<dbReference type="FunFam" id="3.30.160.60:FF:000557">
    <property type="entry name" value="zinc finger and SCAN domain-containing protein 29"/>
    <property type="match status" value="1"/>
</dbReference>
<dbReference type="GO" id="GO:0000977">
    <property type="term" value="F:RNA polymerase II transcription regulatory region sequence-specific DNA binding"/>
    <property type="evidence" value="ECO:0007669"/>
    <property type="project" value="TreeGrafter"/>
</dbReference>
<reference evidence="9" key="1">
    <citation type="submission" date="2025-08" db="UniProtKB">
        <authorList>
            <consortium name="RefSeq"/>
        </authorList>
    </citation>
    <scope>IDENTIFICATION</scope>
</reference>
<feature type="compositionally biased region" description="Basic residues" evidence="6">
    <location>
        <begin position="190"/>
        <end position="209"/>
    </location>
</feature>
<evidence type="ECO:0000259" key="7">
    <source>
        <dbReference type="PROSITE" id="PS50157"/>
    </source>
</evidence>
<evidence type="ECO:0000256" key="4">
    <source>
        <dbReference type="ARBA" id="ARBA00022833"/>
    </source>
</evidence>
<feature type="region of interest" description="Disordered" evidence="6">
    <location>
        <begin position="184"/>
        <end position="213"/>
    </location>
</feature>
<keyword evidence="4" id="KW-0862">Zinc</keyword>
<dbReference type="RefSeq" id="XP_011498446.1">
    <property type="nucleotide sequence ID" value="XM_011500144.1"/>
</dbReference>
<keyword evidence="1" id="KW-0479">Metal-binding</keyword>
<dbReference type="SMART" id="SM00355">
    <property type="entry name" value="ZnF_C2H2"/>
    <property type="match status" value="7"/>
</dbReference>
<feature type="compositionally biased region" description="Acidic residues" evidence="6">
    <location>
        <begin position="320"/>
        <end position="330"/>
    </location>
</feature>
<name>A0AAJ6YI19_9HYME</name>
<proteinExistence type="predicted"/>
<protein>
    <submittedName>
        <fullName evidence="9">Zinc finger protein 271-like</fullName>
    </submittedName>
</protein>
<dbReference type="InterPro" id="IPR013087">
    <property type="entry name" value="Znf_C2H2_type"/>
</dbReference>
<dbReference type="PROSITE" id="PS50157">
    <property type="entry name" value="ZINC_FINGER_C2H2_2"/>
    <property type="match status" value="7"/>
</dbReference>
<evidence type="ECO:0000256" key="1">
    <source>
        <dbReference type="ARBA" id="ARBA00022723"/>
    </source>
</evidence>
<feature type="domain" description="C2H2-type" evidence="7">
    <location>
        <begin position="532"/>
        <end position="559"/>
    </location>
</feature>
<dbReference type="FunFam" id="3.30.160.60:FF:000446">
    <property type="entry name" value="Zinc finger protein"/>
    <property type="match status" value="1"/>
</dbReference>
<evidence type="ECO:0000313" key="9">
    <source>
        <dbReference type="RefSeq" id="XP_011498446.1"/>
    </source>
</evidence>
<dbReference type="GO" id="GO:0008270">
    <property type="term" value="F:zinc ion binding"/>
    <property type="evidence" value="ECO:0007669"/>
    <property type="project" value="UniProtKB-KW"/>
</dbReference>
<evidence type="ECO:0000256" key="5">
    <source>
        <dbReference type="PROSITE-ProRule" id="PRU00042"/>
    </source>
</evidence>
<feature type="domain" description="C2H2-type" evidence="7">
    <location>
        <begin position="391"/>
        <end position="418"/>
    </location>
</feature>
<evidence type="ECO:0000256" key="3">
    <source>
        <dbReference type="ARBA" id="ARBA00022771"/>
    </source>
</evidence>
<keyword evidence="8" id="KW-1185">Reference proteome</keyword>
<feature type="domain" description="C2H2-type" evidence="7">
    <location>
        <begin position="504"/>
        <end position="531"/>
    </location>
</feature>
<evidence type="ECO:0000313" key="8">
    <source>
        <dbReference type="Proteomes" id="UP000695007"/>
    </source>
</evidence>
<organism evidence="8 9">
    <name type="scientific">Ceratosolen solmsi marchali</name>
    <dbReference type="NCBI Taxonomy" id="326594"/>
    <lineage>
        <taxon>Eukaryota</taxon>
        <taxon>Metazoa</taxon>
        <taxon>Ecdysozoa</taxon>
        <taxon>Arthropoda</taxon>
        <taxon>Hexapoda</taxon>
        <taxon>Insecta</taxon>
        <taxon>Pterygota</taxon>
        <taxon>Neoptera</taxon>
        <taxon>Endopterygota</taxon>
        <taxon>Hymenoptera</taxon>
        <taxon>Apocrita</taxon>
        <taxon>Proctotrupomorpha</taxon>
        <taxon>Chalcidoidea</taxon>
        <taxon>Agaonidae</taxon>
        <taxon>Agaoninae</taxon>
        <taxon>Ceratosolen</taxon>
    </lineage>
</organism>